<feature type="signal peptide" evidence="1">
    <location>
        <begin position="1"/>
        <end position="21"/>
    </location>
</feature>
<evidence type="ECO:0000313" key="3">
    <source>
        <dbReference type="Proteomes" id="UP000464178"/>
    </source>
</evidence>
<keyword evidence="1" id="KW-0732">Signal</keyword>
<dbReference type="EMBL" id="LR593886">
    <property type="protein sequence ID" value="VTR92829.1"/>
    <property type="molecule type" value="Genomic_DNA"/>
</dbReference>
<dbReference type="RefSeq" id="WP_162667641.1">
    <property type="nucleotide sequence ID" value="NZ_LR593886.1"/>
</dbReference>
<reference evidence="2 3" key="1">
    <citation type="submission" date="2019-05" db="EMBL/GenBank/DDBJ databases">
        <authorList>
            <consortium name="Science for Life Laboratories"/>
        </authorList>
    </citation>
    <scope>NUCLEOTIDE SEQUENCE [LARGE SCALE GENOMIC DNA]</scope>
    <source>
        <strain evidence="2">Soil9</strain>
    </source>
</reference>
<protein>
    <recommendedName>
        <fullName evidence="4">Peptidase S1 domain-containing protein</fullName>
    </recommendedName>
</protein>
<dbReference type="Pfam" id="PF13365">
    <property type="entry name" value="Trypsin_2"/>
    <property type="match status" value="1"/>
</dbReference>
<organism evidence="2 3">
    <name type="scientific">Gemmata massiliana</name>
    <dbReference type="NCBI Taxonomy" id="1210884"/>
    <lineage>
        <taxon>Bacteria</taxon>
        <taxon>Pseudomonadati</taxon>
        <taxon>Planctomycetota</taxon>
        <taxon>Planctomycetia</taxon>
        <taxon>Gemmatales</taxon>
        <taxon>Gemmataceae</taxon>
        <taxon>Gemmata</taxon>
    </lineage>
</organism>
<keyword evidence="3" id="KW-1185">Reference proteome</keyword>
<dbReference type="Gene3D" id="2.40.10.10">
    <property type="entry name" value="Trypsin-like serine proteases"/>
    <property type="match status" value="2"/>
</dbReference>
<evidence type="ECO:0008006" key="4">
    <source>
        <dbReference type="Google" id="ProtNLM"/>
    </source>
</evidence>
<name>A0A6P2CV42_9BACT</name>
<dbReference type="InterPro" id="IPR009003">
    <property type="entry name" value="Peptidase_S1_PA"/>
</dbReference>
<evidence type="ECO:0000256" key="1">
    <source>
        <dbReference type="SAM" id="SignalP"/>
    </source>
</evidence>
<evidence type="ECO:0000313" key="2">
    <source>
        <dbReference type="EMBL" id="VTR92829.1"/>
    </source>
</evidence>
<accession>A0A6P2CV42</accession>
<dbReference type="Proteomes" id="UP000464178">
    <property type="component" value="Chromosome"/>
</dbReference>
<dbReference type="SUPFAM" id="SSF50494">
    <property type="entry name" value="Trypsin-like serine proteases"/>
    <property type="match status" value="1"/>
</dbReference>
<gene>
    <name evidence="2" type="ORF">SOIL9_48850</name>
</gene>
<proteinExistence type="predicted"/>
<feature type="chain" id="PRO_5027000576" description="Peptidase S1 domain-containing protein" evidence="1">
    <location>
        <begin position="22"/>
        <end position="360"/>
    </location>
</feature>
<dbReference type="AlphaFoldDB" id="A0A6P2CV42"/>
<dbReference type="InterPro" id="IPR043504">
    <property type="entry name" value="Peptidase_S1_PA_chymotrypsin"/>
</dbReference>
<dbReference type="KEGG" id="gms:SOIL9_48850"/>
<sequence length="360" mass="38083">MFRARLLVLLALLLTVPVVSAAPDRMLVPEPLPQKLALEGAVKYKTYQLVRVKASGIDPKAGIIWRVYPSQDVQRATTPRGILEFVAPPGTYQVEALVITTGADGAISVDEQAMSVEIESCCDKAPPIVPPTPQPPVKPKANPVAALGKIQFGNAGCTATVIGPRRADGKWDVLTAAHCVTHVGVGAKGSMTLPDGRKLAIKVGNIYETPDCAWLTTEDATLADLPFAEIAATNPAVGTKIWHKGYGVDNPGNREDGEITFAQDGNGQLQMSLSVSSGDSGGGIFRDDTGELISCVCCTTAKGQKARVWGCAADVARKYRPAQTSELWTPVEIPEAGIGPINAWEPVEMPTRGPVVTVLK</sequence>